<sequence>MWADEAALDEATRRLDDWESSIAERAARSKALSAQVQALTGSARSPDRTVEVTVDSAGMLVDLRLDERTRQHSAAHTARQILATTRAAHVDLLRQVTEATTRTLGVGDPTAVALVESYRRRLDPDRGTPDARR</sequence>
<reference evidence="2" key="1">
    <citation type="submission" date="2016-06" db="EMBL/GenBank/DDBJ databases">
        <authorList>
            <person name="Varghese N."/>
        </authorList>
    </citation>
    <scope>NUCLEOTIDE SEQUENCE [LARGE SCALE GENOMIC DNA]</scope>
    <source>
        <strain evidence="2">DSM 43171</strain>
    </source>
</reference>
<evidence type="ECO:0008006" key="3">
    <source>
        <dbReference type="Google" id="ProtNLM"/>
    </source>
</evidence>
<accession>A0A1C5IAJ3</accession>
<dbReference type="RefSeq" id="WP_091296967.1">
    <property type="nucleotide sequence ID" value="NZ_FMDN01000009.1"/>
</dbReference>
<evidence type="ECO:0000313" key="1">
    <source>
        <dbReference type="EMBL" id="SCG55472.1"/>
    </source>
</evidence>
<proteinExistence type="predicted"/>
<gene>
    <name evidence="1" type="ORF">GA0070560_109160</name>
</gene>
<dbReference type="Gene3D" id="3.30.1310.10">
    <property type="entry name" value="Nucleoid-associated protein YbaB-like domain"/>
    <property type="match status" value="1"/>
</dbReference>
<name>A0A1C5IAJ3_9ACTN</name>
<dbReference type="InterPro" id="IPR036894">
    <property type="entry name" value="YbaB-like_sf"/>
</dbReference>
<organism evidence="1 2">
    <name type="scientific">Micromonospora halophytica</name>
    <dbReference type="NCBI Taxonomy" id="47864"/>
    <lineage>
        <taxon>Bacteria</taxon>
        <taxon>Bacillati</taxon>
        <taxon>Actinomycetota</taxon>
        <taxon>Actinomycetes</taxon>
        <taxon>Micromonosporales</taxon>
        <taxon>Micromonosporaceae</taxon>
        <taxon>Micromonospora</taxon>
    </lineage>
</organism>
<dbReference type="OrthoDB" id="3695809at2"/>
<keyword evidence="2" id="KW-1185">Reference proteome</keyword>
<dbReference type="Proteomes" id="UP000199408">
    <property type="component" value="Unassembled WGS sequence"/>
</dbReference>
<protein>
    <recommendedName>
        <fullName evidence="3">YbaB/EbfC DNA-binding family protein</fullName>
    </recommendedName>
</protein>
<dbReference type="STRING" id="47864.GA0070560_109160"/>
<dbReference type="AlphaFoldDB" id="A0A1C5IAJ3"/>
<evidence type="ECO:0000313" key="2">
    <source>
        <dbReference type="Proteomes" id="UP000199408"/>
    </source>
</evidence>
<dbReference type="EMBL" id="FMDN01000009">
    <property type="protein sequence ID" value="SCG55472.1"/>
    <property type="molecule type" value="Genomic_DNA"/>
</dbReference>